<dbReference type="SMART" id="SM00987">
    <property type="entry name" value="UreE_C"/>
    <property type="match status" value="1"/>
</dbReference>
<dbReference type="Proteomes" id="UP001056323">
    <property type="component" value="Chromosome"/>
</dbReference>
<reference evidence="14" key="1">
    <citation type="submission" date="2022-05" db="EMBL/GenBank/DDBJ databases">
        <title>Impact of host demography and evolutionary history on endosymbiont molecular evolution: a test in carpenter ants (Genus Camponotus) and their Blochmannia endosymbionts.</title>
        <authorList>
            <person name="Manthey J.D."/>
            <person name="Giron J.C."/>
            <person name="Hruska J.P."/>
        </authorList>
    </citation>
    <scope>NUCLEOTIDE SEQUENCE</scope>
    <source>
        <strain evidence="14">C-049</strain>
        <strain evidence="13">C-050</strain>
    </source>
</reference>
<protein>
    <recommendedName>
        <fullName evidence="5 9">Uracil-DNA glycosylase</fullName>
        <shortName evidence="9">UDG</shortName>
        <ecNumber evidence="4 9">3.2.2.27</ecNumber>
    </recommendedName>
</protein>
<evidence type="ECO:0000313" key="16">
    <source>
        <dbReference type="Proteomes" id="UP001056483"/>
    </source>
</evidence>
<evidence type="ECO:0000313" key="14">
    <source>
        <dbReference type="EMBL" id="URJ27729.1"/>
    </source>
</evidence>
<dbReference type="NCBIfam" id="NF003591">
    <property type="entry name" value="PRK05254.1-4"/>
    <property type="match status" value="1"/>
</dbReference>
<feature type="domain" description="Uracil-DNA glycosylase-like" evidence="12">
    <location>
        <begin position="49"/>
        <end position="210"/>
    </location>
</feature>
<dbReference type="SUPFAM" id="SSF52141">
    <property type="entry name" value="Uracil-DNA glycosylase-like"/>
    <property type="match status" value="1"/>
</dbReference>
<dbReference type="NCBIfam" id="TIGR00628">
    <property type="entry name" value="ung"/>
    <property type="match status" value="1"/>
</dbReference>
<dbReference type="InterPro" id="IPR036895">
    <property type="entry name" value="Uracil-DNA_glycosylase-like_sf"/>
</dbReference>
<dbReference type="GO" id="GO:0097510">
    <property type="term" value="P:base-excision repair, AP site formation via deaminated base removal"/>
    <property type="evidence" value="ECO:0007669"/>
    <property type="project" value="TreeGrafter"/>
</dbReference>
<evidence type="ECO:0000259" key="12">
    <source>
        <dbReference type="SMART" id="SM00986"/>
    </source>
</evidence>
<dbReference type="RefSeq" id="WP_250248055.1">
    <property type="nucleotide sequence ID" value="NZ_CP097750.1"/>
</dbReference>
<evidence type="ECO:0000256" key="2">
    <source>
        <dbReference type="ARBA" id="ARBA00002631"/>
    </source>
</evidence>
<comment type="function">
    <text evidence="2 9 11">Excises uracil residues from the DNA which can arise as a result of misincorporation of dUMP residues by DNA polymerase or due to deamination of cytosine.</text>
</comment>
<dbReference type="PANTHER" id="PTHR11264:SF0">
    <property type="entry name" value="URACIL-DNA GLYCOSYLASE"/>
    <property type="match status" value="1"/>
</dbReference>
<dbReference type="CDD" id="cd10027">
    <property type="entry name" value="UDG-F1-like"/>
    <property type="match status" value="1"/>
</dbReference>
<evidence type="ECO:0000256" key="4">
    <source>
        <dbReference type="ARBA" id="ARBA00012030"/>
    </source>
</evidence>
<evidence type="ECO:0000256" key="9">
    <source>
        <dbReference type="HAMAP-Rule" id="MF_00148"/>
    </source>
</evidence>
<dbReference type="HAMAP" id="MF_00148">
    <property type="entry name" value="UDG"/>
    <property type="match status" value="1"/>
</dbReference>
<dbReference type="GO" id="GO:0005737">
    <property type="term" value="C:cytoplasm"/>
    <property type="evidence" value="ECO:0007669"/>
    <property type="project" value="UniProtKB-SubCell"/>
</dbReference>
<dbReference type="PANTHER" id="PTHR11264">
    <property type="entry name" value="URACIL-DNA GLYCOSYLASE"/>
    <property type="match status" value="1"/>
</dbReference>
<evidence type="ECO:0000256" key="10">
    <source>
        <dbReference type="PROSITE-ProRule" id="PRU10072"/>
    </source>
</evidence>
<dbReference type="EC" id="3.2.2.27" evidence="4 9"/>
<evidence type="ECO:0000256" key="11">
    <source>
        <dbReference type="RuleBase" id="RU003780"/>
    </source>
</evidence>
<dbReference type="InterPro" id="IPR018085">
    <property type="entry name" value="Ura-DNA_Glyclase_AS"/>
</dbReference>
<keyword evidence="9" id="KW-0963">Cytoplasm</keyword>
<proteinExistence type="inferred from homology"/>
<comment type="similarity">
    <text evidence="3 9 11">Belongs to the uracil-DNA glycosylase (UDG) superfamily. UNG family.</text>
</comment>
<organism evidence="14 15">
    <name type="scientific">Candidatus Blochmanniella camponoti</name>
    <dbReference type="NCBI Taxonomy" id="108080"/>
    <lineage>
        <taxon>Bacteria</taxon>
        <taxon>Pseudomonadati</taxon>
        <taxon>Pseudomonadota</taxon>
        <taxon>Gammaproteobacteria</taxon>
        <taxon>Enterobacterales</taxon>
        <taxon>Enterobacteriaceae</taxon>
        <taxon>ant endosymbionts</taxon>
        <taxon>Candidatus Blochmanniella</taxon>
    </lineage>
</organism>
<comment type="catalytic activity">
    <reaction evidence="1 9 11">
        <text>Hydrolyzes single-stranded DNA or mismatched double-stranded DNA and polynucleotides, releasing free uracil.</text>
        <dbReference type="EC" id="3.2.2.27"/>
    </reaction>
</comment>
<dbReference type="InterPro" id="IPR002043">
    <property type="entry name" value="UDG_fam1"/>
</dbReference>
<evidence type="ECO:0000256" key="5">
    <source>
        <dbReference type="ARBA" id="ARBA00018429"/>
    </source>
</evidence>
<dbReference type="NCBIfam" id="NF003588">
    <property type="entry name" value="PRK05254.1-1"/>
    <property type="match status" value="1"/>
</dbReference>
<dbReference type="EMBL" id="CP097750">
    <property type="protein sequence ID" value="URJ24375.1"/>
    <property type="molecule type" value="Genomic_DNA"/>
</dbReference>
<dbReference type="Gene3D" id="3.40.470.10">
    <property type="entry name" value="Uracil-DNA glycosylase-like domain"/>
    <property type="match status" value="1"/>
</dbReference>
<dbReference type="InterPro" id="IPR005122">
    <property type="entry name" value="Uracil-DNA_glycosylase-like"/>
</dbReference>
<dbReference type="PROSITE" id="PS00130">
    <property type="entry name" value="U_DNA_GLYCOSYLASE"/>
    <property type="match status" value="1"/>
</dbReference>
<comment type="subcellular location">
    <subcellularLocation>
        <location evidence="9">Cytoplasm</location>
    </subcellularLocation>
</comment>
<evidence type="ECO:0000256" key="1">
    <source>
        <dbReference type="ARBA" id="ARBA00001400"/>
    </source>
</evidence>
<evidence type="ECO:0000256" key="8">
    <source>
        <dbReference type="ARBA" id="ARBA00023204"/>
    </source>
</evidence>
<keyword evidence="16" id="KW-1185">Reference proteome</keyword>
<evidence type="ECO:0000256" key="3">
    <source>
        <dbReference type="ARBA" id="ARBA00008184"/>
    </source>
</evidence>
<keyword evidence="6 9" id="KW-0227">DNA damage</keyword>
<keyword evidence="14" id="KW-0326">Glycosidase</keyword>
<name>A0AAE9L6A4_9ENTR</name>
<dbReference type="KEGG" id="bhb:M9394_01100"/>
<accession>A0AAE9L6A4</accession>
<dbReference type="FunFam" id="3.40.470.10:FF:000001">
    <property type="entry name" value="Uracil-DNA glycosylase"/>
    <property type="match status" value="1"/>
</dbReference>
<evidence type="ECO:0000256" key="6">
    <source>
        <dbReference type="ARBA" id="ARBA00022763"/>
    </source>
</evidence>
<dbReference type="Proteomes" id="UP001056483">
    <property type="component" value="Chromosome"/>
</dbReference>
<dbReference type="SMART" id="SM00986">
    <property type="entry name" value="UDG"/>
    <property type="match status" value="1"/>
</dbReference>
<gene>
    <name evidence="9 14" type="primary">ung</name>
    <name evidence="14" type="ORF">M9394_01100</name>
    <name evidence="13" type="ORF">M9404_02460</name>
</gene>
<dbReference type="Pfam" id="PF03167">
    <property type="entry name" value="UDG"/>
    <property type="match status" value="1"/>
</dbReference>
<dbReference type="AlphaFoldDB" id="A0AAE9L6A4"/>
<dbReference type="NCBIfam" id="NF003592">
    <property type="entry name" value="PRK05254.1-5"/>
    <property type="match status" value="1"/>
</dbReference>
<feature type="active site" description="Proton acceptor" evidence="9 10">
    <location>
        <position position="64"/>
    </location>
</feature>
<sequence>MSQELTWRCLLSKEKTLPYFQNILFAIEERKKKGITVYPKKKDIFNAFRFTSFESIKVVIIGQDPYHGPNQAHGFAFSVLPGVLPPPSLRNIYKELASDMPNFVIPEHGCLQGWAQEGVLLLNSILTVEEGRSCSHANIGWERFTDKIICILNMYKEKIIFLLWGKYAQNKGNIINHKKHYILTASHPSPISAQRGFLGCRHFSKVNILLMQQNKQIINWQPNIIIDSKLI</sequence>
<evidence type="ECO:0000313" key="15">
    <source>
        <dbReference type="Proteomes" id="UP001056323"/>
    </source>
</evidence>
<keyword evidence="8 9" id="KW-0234">DNA repair</keyword>
<dbReference type="GO" id="GO:0004844">
    <property type="term" value="F:uracil DNA N-glycosylase activity"/>
    <property type="evidence" value="ECO:0007669"/>
    <property type="project" value="UniProtKB-UniRule"/>
</dbReference>
<dbReference type="NCBIfam" id="NF003589">
    <property type="entry name" value="PRK05254.1-2"/>
    <property type="match status" value="1"/>
</dbReference>
<dbReference type="EMBL" id="CP097751">
    <property type="protein sequence ID" value="URJ27729.1"/>
    <property type="molecule type" value="Genomic_DNA"/>
</dbReference>
<evidence type="ECO:0000313" key="13">
    <source>
        <dbReference type="EMBL" id="URJ24375.1"/>
    </source>
</evidence>
<keyword evidence="7 9" id="KW-0378">Hydrolase</keyword>
<evidence type="ECO:0000256" key="7">
    <source>
        <dbReference type="ARBA" id="ARBA00022801"/>
    </source>
</evidence>